<dbReference type="Proteomes" id="UP000243650">
    <property type="component" value="Unassembled WGS sequence"/>
</dbReference>
<evidence type="ECO:0000313" key="3">
    <source>
        <dbReference type="Proteomes" id="UP000243650"/>
    </source>
</evidence>
<protein>
    <recommendedName>
        <fullName evidence="4">Tetratricopeptide repeat protein</fullName>
    </recommendedName>
</protein>
<dbReference type="InterPro" id="IPR011990">
    <property type="entry name" value="TPR-like_helical_dom_sf"/>
</dbReference>
<organism evidence="2 3">
    <name type="scientific">Alkalicoccus urumqiensis</name>
    <name type="common">Bacillus urumqiensis</name>
    <dbReference type="NCBI Taxonomy" id="1548213"/>
    <lineage>
        <taxon>Bacteria</taxon>
        <taxon>Bacillati</taxon>
        <taxon>Bacillota</taxon>
        <taxon>Bacilli</taxon>
        <taxon>Bacillales</taxon>
        <taxon>Bacillaceae</taxon>
        <taxon>Alkalicoccus</taxon>
    </lineage>
</organism>
<keyword evidence="1" id="KW-0175">Coiled coil</keyword>
<evidence type="ECO:0008006" key="4">
    <source>
        <dbReference type="Google" id="ProtNLM"/>
    </source>
</evidence>
<name>A0A2P6MHV2_ALKUR</name>
<dbReference type="EMBL" id="PVNS01000006">
    <property type="protein sequence ID" value="PRO65874.1"/>
    <property type="molecule type" value="Genomic_DNA"/>
</dbReference>
<feature type="coiled-coil region" evidence="1">
    <location>
        <begin position="196"/>
        <end position="247"/>
    </location>
</feature>
<evidence type="ECO:0000313" key="2">
    <source>
        <dbReference type="EMBL" id="PRO65874.1"/>
    </source>
</evidence>
<comment type="caution">
    <text evidence="2">The sequence shown here is derived from an EMBL/GenBank/DDBJ whole genome shotgun (WGS) entry which is preliminary data.</text>
</comment>
<dbReference type="AlphaFoldDB" id="A0A2P6MHV2"/>
<sequence>MMKPPAAGQRIKEHRYREAAVQLEKAVGAKNHRALALLYMKTGELEKAAGHWRHVQGEEEVRRLFDEEYALFVKAAEDYERARNLIRDKEYKQARVLLIDAVEQGGEWIHPEIYRALLLVCLKQKRIREAAKWAAQIPEHYMAHMPLNRAAGLVREALQTKRYTAYAAIAVVAVFSAGFAMNPAPSPPEVESTAAVEIVSSNESSLQQKAAALEAEVAELEGAIAEAEAAEKTLKTEKQDQEDLLTDAGYNIEDIAADAAWNTYEEGRSAFKSEAYVEAGERFTESLRYGSEYYFSDDAAFFLMEAHRRNRAFPEALDTAAAFLDEETKVYTASPYVDDVYLLEAEVFEEMGGMELAAARYEEVADRFPEEWTGKRAAAILQERGQGG</sequence>
<proteinExistence type="predicted"/>
<reference evidence="2 3" key="1">
    <citation type="submission" date="2018-03" db="EMBL/GenBank/DDBJ databases">
        <title>Bacillus urumqiensis sp. nov., a moderately haloalkaliphilic bacterium isolated from a salt lake.</title>
        <authorList>
            <person name="Zhao B."/>
            <person name="Liao Z."/>
        </authorList>
    </citation>
    <scope>NUCLEOTIDE SEQUENCE [LARGE SCALE GENOMIC DNA]</scope>
    <source>
        <strain evidence="2 3">BZ-SZ-XJ18</strain>
    </source>
</reference>
<gene>
    <name evidence="2" type="ORF">C6I21_08235</name>
</gene>
<keyword evidence="3" id="KW-1185">Reference proteome</keyword>
<dbReference type="Gene3D" id="1.25.40.10">
    <property type="entry name" value="Tetratricopeptide repeat domain"/>
    <property type="match status" value="2"/>
</dbReference>
<accession>A0A2P6MHV2</accession>
<dbReference type="OrthoDB" id="2868734at2"/>
<dbReference type="RefSeq" id="WP_105958970.1">
    <property type="nucleotide sequence ID" value="NZ_PVNS01000006.1"/>
</dbReference>
<evidence type="ECO:0000256" key="1">
    <source>
        <dbReference type="SAM" id="Coils"/>
    </source>
</evidence>